<sequence length="152" mass="17240">MRDASRIRLHLSIVEALDANLLNQWWIGWRDYLEKCREATMDVFAGKSQGSQINYARGAINVGGAIEQQSRRCFLPTPVDGLWIEVPRKKNGRLSEPRLGSLSRCFSVTICALMAFCNRVHYAERDSSRLTTHQTSSGGNTASFYSFLFLLY</sequence>
<evidence type="ECO:0000313" key="1">
    <source>
        <dbReference type="EMBL" id="EYB93700.1"/>
    </source>
</evidence>
<dbReference type="AlphaFoldDB" id="A0A016ST22"/>
<dbReference type="Proteomes" id="UP000024635">
    <property type="component" value="Unassembled WGS sequence"/>
</dbReference>
<protein>
    <submittedName>
        <fullName evidence="1">Uncharacterized protein</fullName>
    </submittedName>
</protein>
<name>A0A016ST22_9BILA</name>
<keyword evidence="2" id="KW-1185">Reference proteome</keyword>
<organism evidence="1 2">
    <name type="scientific">Ancylostoma ceylanicum</name>
    <dbReference type="NCBI Taxonomy" id="53326"/>
    <lineage>
        <taxon>Eukaryota</taxon>
        <taxon>Metazoa</taxon>
        <taxon>Ecdysozoa</taxon>
        <taxon>Nematoda</taxon>
        <taxon>Chromadorea</taxon>
        <taxon>Rhabditida</taxon>
        <taxon>Rhabditina</taxon>
        <taxon>Rhabditomorpha</taxon>
        <taxon>Strongyloidea</taxon>
        <taxon>Ancylostomatidae</taxon>
        <taxon>Ancylostomatinae</taxon>
        <taxon>Ancylostoma</taxon>
    </lineage>
</organism>
<proteinExistence type="predicted"/>
<reference evidence="2" key="1">
    <citation type="journal article" date="2015" name="Nat. Genet.">
        <title>The genome and transcriptome of the zoonotic hookworm Ancylostoma ceylanicum identify infection-specific gene families.</title>
        <authorList>
            <person name="Schwarz E.M."/>
            <person name="Hu Y."/>
            <person name="Antoshechkin I."/>
            <person name="Miller M.M."/>
            <person name="Sternberg P.W."/>
            <person name="Aroian R.V."/>
        </authorList>
    </citation>
    <scope>NUCLEOTIDE SEQUENCE</scope>
    <source>
        <strain evidence="2">HY135</strain>
    </source>
</reference>
<evidence type="ECO:0000313" key="2">
    <source>
        <dbReference type="Proteomes" id="UP000024635"/>
    </source>
</evidence>
<accession>A0A016ST22</accession>
<gene>
    <name evidence="1" type="primary">Acey_s0179.g701</name>
    <name evidence="1" type="ORF">Y032_0179g701</name>
</gene>
<comment type="caution">
    <text evidence="1">The sequence shown here is derived from an EMBL/GenBank/DDBJ whole genome shotgun (WGS) entry which is preliminary data.</text>
</comment>
<dbReference type="EMBL" id="JARK01001515">
    <property type="protein sequence ID" value="EYB93700.1"/>
    <property type="molecule type" value="Genomic_DNA"/>
</dbReference>